<comment type="function">
    <text evidence="6">Putative transcription activator involved in regulating light control of development.</text>
</comment>
<evidence type="ECO:0000259" key="8">
    <source>
        <dbReference type="PROSITE" id="PS50966"/>
    </source>
</evidence>
<dbReference type="Pfam" id="PF04434">
    <property type="entry name" value="SWIM"/>
    <property type="match status" value="1"/>
</dbReference>
<protein>
    <recommendedName>
        <fullName evidence="6">Protein FAR1-RELATED SEQUENCE</fullName>
    </recommendedName>
</protein>
<evidence type="ECO:0000256" key="2">
    <source>
        <dbReference type="ARBA" id="ARBA00022723"/>
    </source>
</evidence>
<dbReference type="InterPro" id="IPR058778">
    <property type="entry name" value="HTH_FAR1-11-like"/>
</dbReference>
<evidence type="ECO:0000256" key="6">
    <source>
        <dbReference type="RuleBase" id="RU367018"/>
    </source>
</evidence>
<comment type="similarity">
    <text evidence="1 6">Belongs to the FHY3/FAR1 family.</text>
</comment>
<keyword evidence="3 5" id="KW-0863">Zinc-finger</keyword>
<evidence type="ECO:0000256" key="4">
    <source>
        <dbReference type="ARBA" id="ARBA00022833"/>
    </source>
</evidence>
<feature type="compositionally biased region" description="Basic residues" evidence="7">
    <location>
        <begin position="317"/>
        <end position="327"/>
    </location>
</feature>
<dbReference type="OMA" id="HANLYTH"/>
<reference evidence="9" key="1">
    <citation type="journal article" date="2017" name="Nature">
        <title>The genome of Chenopodium quinoa.</title>
        <authorList>
            <person name="Jarvis D.E."/>
            <person name="Ho Y.S."/>
            <person name="Lightfoot D.J."/>
            <person name="Schmoeckel S.M."/>
            <person name="Li B."/>
            <person name="Borm T.J.A."/>
            <person name="Ohyanagi H."/>
            <person name="Mineta K."/>
            <person name="Michell C.T."/>
            <person name="Saber N."/>
            <person name="Kharbatia N.M."/>
            <person name="Rupper R.R."/>
            <person name="Sharp A.R."/>
            <person name="Dally N."/>
            <person name="Boughton B.A."/>
            <person name="Woo Y.H."/>
            <person name="Gao G."/>
            <person name="Schijlen E.G.W.M."/>
            <person name="Guo X."/>
            <person name="Momin A.A."/>
            <person name="Negrao S."/>
            <person name="Al-Babili S."/>
            <person name="Gehring C."/>
            <person name="Roessner U."/>
            <person name="Jung C."/>
            <person name="Murphy K."/>
            <person name="Arold S.T."/>
            <person name="Gojobori T."/>
            <person name="van der Linden C.G."/>
            <person name="van Loo E.N."/>
            <person name="Jellen E.N."/>
            <person name="Maughan P.J."/>
            <person name="Tester M."/>
        </authorList>
    </citation>
    <scope>NUCLEOTIDE SEQUENCE [LARGE SCALE GENOMIC DNA]</scope>
    <source>
        <strain evidence="9">cv. PI 614886</strain>
    </source>
</reference>
<accession>A0A803N035</accession>
<dbReference type="PANTHER" id="PTHR31669:SF263">
    <property type="entry name" value="PROTEIN FAR1-RELATED SEQUENCE"/>
    <property type="match status" value="1"/>
</dbReference>
<dbReference type="InterPro" id="IPR006564">
    <property type="entry name" value="Znf_PMZ"/>
</dbReference>
<reference evidence="9" key="2">
    <citation type="submission" date="2021-03" db="UniProtKB">
        <authorList>
            <consortium name="EnsemblPlants"/>
        </authorList>
    </citation>
    <scope>IDENTIFICATION</scope>
</reference>
<dbReference type="GO" id="GO:0006355">
    <property type="term" value="P:regulation of DNA-templated transcription"/>
    <property type="evidence" value="ECO:0007669"/>
    <property type="project" value="UniProtKB-UniRule"/>
</dbReference>
<evidence type="ECO:0000256" key="1">
    <source>
        <dbReference type="ARBA" id="ARBA00005889"/>
    </source>
</evidence>
<dbReference type="SMART" id="SM00575">
    <property type="entry name" value="ZnF_PMZ"/>
    <property type="match status" value="1"/>
</dbReference>
<dbReference type="SUPFAM" id="SSF57756">
    <property type="entry name" value="Retrovirus zinc finger-like domains"/>
    <property type="match status" value="1"/>
</dbReference>
<dbReference type="EnsemblPlants" id="AUR62038319-RA">
    <property type="protein sequence ID" value="AUR62038319-RA:cds"/>
    <property type="gene ID" value="AUR62038319"/>
</dbReference>
<dbReference type="Pfam" id="PF10551">
    <property type="entry name" value="MULE"/>
    <property type="match status" value="1"/>
</dbReference>
<feature type="domain" description="SWIM-type" evidence="8">
    <location>
        <begin position="201"/>
        <end position="249"/>
    </location>
</feature>
<dbReference type="PROSITE" id="PS50966">
    <property type="entry name" value="ZF_SWIM"/>
    <property type="match status" value="1"/>
</dbReference>
<keyword evidence="6" id="KW-0539">Nucleus</keyword>
<evidence type="ECO:0000256" key="5">
    <source>
        <dbReference type="PROSITE-ProRule" id="PRU00325"/>
    </source>
</evidence>
<dbReference type="PANTHER" id="PTHR31669">
    <property type="entry name" value="PROTEIN FAR1-RELATED SEQUENCE 10-RELATED"/>
    <property type="match status" value="1"/>
</dbReference>
<proteinExistence type="inferred from homology"/>
<keyword evidence="10" id="KW-1185">Reference proteome</keyword>
<comment type="subcellular location">
    <subcellularLocation>
        <location evidence="6">Nucleus</location>
    </subcellularLocation>
</comment>
<dbReference type="GO" id="GO:0008270">
    <property type="term" value="F:zinc ion binding"/>
    <property type="evidence" value="ECO:0007669"/>
    <property type="project" value="UniProtKB-UniRule"/>
</dbReference>
<evidence type="ECO:0000313" key="10">
    <source>
        <dbReference type="Proteomes" id="UP000596660"/>
    </source>
</evidence>
<feature type="region of interest" description="Disordered" evidence="7">
    <location>
        <begin position="312"/>
        <end position="335"/>
    </location>
</feature>
<dbReference type="InterPro" id="IPR018289">
    <property type="entry name" value="MULE_transposase_dom"/>
</dbReference>
<dbReference type="InterPro" id="IPR036875">
    <property type="entry name" value="Znf_CCHC_sf"/>
</dbReference>
<evidence type="ECO:0000256" key="7">
    <source>
        <dbReference type="SAM" id="MobiDB-lite"/>
    </source>
</evidence>
<name>A0A803N035_CHEQI</name>
<keyword evidence="2 6" id="KW-0479">Metal-binding</keyword>
<dbReference type="Gramene" id="AUR62038319-RA">
    <property type="protein sequence ID" value="AUR62038319-RA:cds"/>
    <property type="gene ID" value="AUR62038319"/>
</dbReference>
<sequence length="371" mass="42910">MELQKNVKHGELSFLEKDVRNLFSRVKRELDMDDIKNLFEHMKLAKQESPLFQYAYTIDNENKLENLFWCRAQSFDCYQKYGDVVVFDTTYKVNSYNMPCGIFVGIDNHGKTILFGCALLRNETTSTFKWLMKVDIGVEEIIQGHAHLSLNALIKPTSLKTKSPLEEQVFGVFTPFAFKKFQDELTRATLYSIIHVEGHEFTVRYYEGDDKISHRVFWDGKNTAMCSCKIFEFWGILCRHILRVLFHKDCFKIPLSYLPLRWCCDALQDTTSTQEDALQANISTQEVVQEEMFSVEELTPTINASMGDVLCPPQSKTKGRPKKKREKGGKEVAKKKTKSCSICKQPGHTKPTCPYKENILPHKLQMMVMFS</sequence>
<evidence type="ECO:0000256" key="3">
    <source>
        <dbReference type="ARBA" id="ARBA00022771"/>
    </source>
</evidence>
<dbReference type="Proteomes" id="UP000596660">
    <property type="component" value="Unplaced"/>
</dbReference>
<organism evidence="9 10">
    <name type="scientific">Chenopodium quinoa</name>
    <name type="common">Quinoa</name>
    <dbReference type="NCBI Taxonomy" id="63459"/>
    <lineage>
        <taxon>Eukaryota</taxon>
        <taxon>Viridiplantae</taxon>
        <taxon>Streptophyta</taxon>
        <taxon>Embryophyta</taxon>
        <taxon>Tracheophyta</taxon>
        <taxon>Spermatophyta</taxon>
        <taxon>Magnoliopsida</taxon>
        <taxon>eudicotyledons</taxon>
        <taxon>Gunneridae</taxon>
        <taxon>Pentapetalae</taxon>
        <taxon>Caryophyllales</taxon>
        <taxon>Chenopodiaceae</taxon>
        <taxon>Chenopodioideae</taxon>
        <taxon>Atripliceae</taxon>
        <taxon>Chenopodium</taxon>
    </lineage>
</organism>
<keyword evidence="4 6" id="KW-0862">Zinc</keyword>
<dbReference type="AlphaFoldDB" id="A0A803N035"/>
<evidence type="ECO:0000313" key="9">
    <source>
        <dbReference type="EnsemblPlants" id="AUR62038319-RA:cds"/>
    </source>
</evidence>
<dbReference type="InterPro" id="IPR031052">
    <property type="entry name" value="FHY3/FAR1"/>
</dbReference>
<dbReference type="GO" id="GO:0005634">
    <property type="term" value="C:nucleus"/>
    <property type="evidence" value="ECO:0007669"/>
    <property type="project" value="UniProtKB-SubCell"/>
</dbReference>
<dbReference type="Pfam" id="PF26175">
    <property type="entry name" value="HTH_FAR1"/>
    <property type="match status" value="1"/>
</dbReference>
<dbReference type="GO" id="GO:0003676">
    <property type="term" value="F:nucleic acid binding"/>
    <property type="evidence" value="ECO:0007669"/>
    <property type="project" value="InterPro"/>
</dbReference>
<dbReference type="InterPro" id="IPR007527">
    <property type="entry name" value="Znf_SWIM"/>
</dbReference>